<dbReference type="SUPFAM" id="SSF55068">
    <property type="entry name" value="Peptide methionine sulfoxide reductase"/>
    <property type="match status" value="1"/>
</dbReference>
<accession>A0A382U7T3</accession>
<dbReference type="InterPro" id="IPR002569">
    <property type="entry name" value="Met_Sox_Rdtase_MsrA_dom"/>
</dbReference>
<dbReference type="AlphaFoldDB" id="A0A382U7T3"/>
<dbReference type="Gene3D" id="3.30.1060.10">
    <property type="entry name" value="Peptide methionine sulphoxide reductase MsrA"/>
    <property type="match status" value="1"/>
</dbReference>
<name>A0A382U7T3_9ZZZZ</name>
<organism evidence="4">
    <name type="scientific">marine metagenome</name>
    <dbReference type="NCBI Taxonomy" id="408172"/>
    <lineage>
        <taxon>unclassified sequences</taxon>
        <taxon>metagenomes</taxon>
        <taxon>ecological metagenomes</taxon>
    </lineage>
</organism>
<proteinExistence type="predicted"/>
<dbReference type="GO" id="GO:0008113">
    <property type="term" value="F:peptide-methionine (S)-S-oxide reductase activity"/>
    <property type="evidence" value="ECO:0007669"/>
    <property type="project" value="UniProtKB-EC"/>
</dbReference>
<gene>
    <name evidence="4" type="ORF">METZ01_LOCUS383210</name>
</gene>
<dbReference type="EC" id="1.8.4.11" evidence="1"/>
<feature type="non-terminal residue" evidence="4">
    <location>
        <position position="109"/>
    </location>
</feature>
<evidence type="ECO:0000259" key="3">
    <source>
        <dbReference type="Pfam" id="PF01625"/>
    </source>
</evidence>
<dbReference type="Pfam" id="PF01625">
    <property type="entry name" value="PMSR"/>
    <property type="match status" value="1"/>
</dbReference>
<dbReference type="InterPro" id="IPR036509">
    <property type="entry name" value="Met_Sox_Rdtase_MsrA_sf"/>
</dbReference>
<protein>
    <recommendedName>
        <fullName evidence="1">peptide-methionine (S)-S-oxide reductase</fullName>
        <ecNumber evidence="1">1.8.4.11</ecNumber>
    </recommendedName>
</protein>
<dbReference type="PANTHER" id="PTHR43774:SF1">
    <property type="entry name" value="PEPTIDE METHIONINE SULFOXIDE REDUCTASE MSRA 2"/>
    <property type="match status" value="1"/>
</dbReference>
<dbReference type="EMBL" id="UINC01142175">
    <property type="protein sequence ID" value="SVD30356.1"/>
    <property type="molecule type" value="Genomic_DNA"/>
</dbReference>
<evidence type="ECO:0000313" key="4">
    <source>
        <dbReference type="EMBL" id="SVD30356.1"/>
    </source>
</evidence>
<sequence>MEAAYEQVNGVQSVTSGYAGGQVESPTYEAVCSGTTGHAEVVQLVLDTQVISFEEILEIFFGIHDPTTVDRQGNDVGPHYRSGIFAEDDQQLATSQQMVERLTKEAIYP</sequence>
<dbReference type="NCBIfam" id="TIGR00401">
    <property type="entry name" value="msrA"/>
    <property type="match status" value="1"/>
</dbReference>
<reference evidence="4" key="1">
    <citation type="submission" date="2018-05" db="EMBL/GenBank/DDBJ databases">
        <authorList>
            <person name="Lanie J.A."/>
            <person name="Ng W.-L."/>
            <person name="Kazmierczak K.M."/>
            <person name="Andrzejewski T.M."/>
            <person name="Davidsen T.M."/>
            <person name="Wayne K.J."/>
            <person name="Tettelin H."/>
            <person name="Glass J.I."/>
            <person name="Rusch D."/>
            <person name="Podicherti R."/>
            <person name="Tsui H.-C.T."/>
            <person name="Winkler M.E."/>
        </authorList>
    </citation>
    <scope>NUCLEOTIDE SEQUENCE</scope>
</reference>
<evidence type="ECO:0000256" key="1">
    <source>
        <dbReference type="ARBA" id="ARBA00012502"/>
    </source>
</evidence>
<feature type="domain" description="Peptide methionine sulphoxide reductase MsrA" evidence="3">
    <location>
        <begin position="1"/>
        <end position="106"/>
    </location>
</feature>
<dbReference type="PANTHER" id="PTHR43774">
    <property type="entry name" value="PEPTIDE METHIONINE SULFOXIDE REDUCTASE"/>
    <property type="match status" value="1"/>
</dbReference>
<evidence type="ECO:0000256" key="2">
    <source>
        <dbReference type="ARBA" id="ARBA00023002"/>
    </source>
</evidence>
<keyword evidence="2" id="KW-0560">Oxidoreductase</keyword>